<keyword evidence="8" id="KW-1133">Transmembrane helix</keyword>
<dbReference type="GeneTree" id="ENSGT00940000159129"/>
<accession>A0A674GWQ7</accession>
<sequence length="216" mass="24473">MIKMFSPPVSSGKNGPTSLASGHFTASNVEDRTSSGSWGNTGHPSPSRPNYGDGTHYEHVANRDIGSHENLSPPFVNSRIQSKSERGSYSSYSRDSNIQDLGLELANPGALSPTKPSSQFYQYGTSARRRPLHGSSVEVQTKKIRKVPPGLPSSVIWDLGILGFLWDFWGFWDFWDLWDLWDFWDLWIYGFMGFMGFMDLWDLWELWIYGIFGIFG</sequence>
<name>A0A674GWQ7_TAEGU</name>
<dbReference type="GO" id="GO:0000785">
    <property type="term" value="C:chromatin"/>
    <property type="evidence" value="ECO:0007669"/>
    <property type="project" value="TreeGrafter"/>
</dbReference>
<organism evidence="9 10">
    <name type="scientific">Taeniopygia guttata</name>
    <name type="common">Zebra finch</name>
    <name type="synonym">Poephila guttata</name>
    <dbReference type="NCBI Taxonomy" id="59729"/>
    <lineage>
        <taxon>Eukaryota</taxon>
        <taxon>Metazoa</taxon>
        <taxon>Chordata</taxon>
        <taxon>Craniata</taxon>
        <taxon>Vertebrata</taxon>
        <taxon>Euteleostomi</taxon>
        <taxon>Archelosauria</taxon>
        <taxon>Archosauria</taxon>
        <taxon>Dinosauria</taxon>
        <taxon>Saurischia</taxon>
        <taxon>Theropoda</taxon>
        <taxon>Coelurosauria</taxon>
        <taxon>Aves</taxon>
        <taxon>Neognathae</taxon>
        <taxon>Neoaves</taxon>
        <taxon>Telluraves</taxon>
        <taxon>Australaves</taxon>
        <taxon>Passeriformes</taxon>
        <taxon>Passeroidea</taxon>
        <taxon>Estrildidae</taxon>
        <taxon>Estrildinae</taxon>
        <taxon>Taeniopygia</taxon>
    </lineage>
</organism>
<evidence type="ECO:0000256" key="3">
    <source>
        <dbReference type="ARBA" id="ARBA00023125"/>
    </source>
</evidence>
<dbReference type="GO" id="GO:0000978">
    <property type="term" value="F:RNA polymerase II cis-regulatory region sequence-specific DNA binding"/>
    <property type="evidence" value="ECO:0007669"/>
    <property type="project" value="TreeGrafter"/>
</dbReference>
<reference evidence="9" key="2">
    <citation type="submission" date="2025-08" db="UniProtKB">
        <authorList>
            <consortium name="Ensembl"/>
        </authorList>
    </citation>
    <scope>IDENTIFICATION</scope>
</reference>
<feature type="transmembrane region" description="Helical" evidence="8">
    <location>
        <begin position="155"/>
        <end position="175"/>
    </location>
</feature>
<keyword evidence="5" id="KW-0804">Transcription</keyword>
<reference evidence="9" key="3">
    <citation type="submission" date="2025-09" db="UniProtKB">
        <authorList>
            <consortium name="Ensembl"/>
        </authorList>
    </citation>
    <scope>IDENTIFICATION</scope>
</reference>
<dbReference type="InParanoid" id="A0A674GWQ7"/>
<feature type="region of interest" description="Disordered" evidence="7">
    <location>
        <begin position="1"/>
        <end position="93"/>
    </location>
</feature>
<comment type="subcellular location">
    <subcellularLocation>
        <location evidence="1">Nucleus</location>
    </subcellularLocation>
</comment>
<evidence type="ECO:0000256" key="2">
    <source>
        <dbReference type="ARBA" id="ARBA00023015"/>
    </source>
</evidence>
<evidence type="ECO:0000256" key="4">
    <source>
        <dbReference type="ARBA" id="ARBA00023159"/>
    </source>
</evidence>
<feature type="compositionally biased region" description="Polar residues" evidence="7">
    <location>
        <begin position="8"/>
        <end position="44"/>
    </location>
</feature>
<dbReference type="AlphaFoldDB" id="A0A674GWQ7"/>
<dbReference type="Proteomes" id="UP000007754">
    <property type="component" value="Chromosome Z"/>
</dbReference>
<evidence type="ECO:0000313" key="9">
    <source>
        <dbReference type="Ensembl" id="ENSTGUP00000026807.1"/>
    </source>
</evidence>
<feature type="transmembrane region" description="Helical" evidence="8">
    <location>
        <begin position="187"/>
        <end position="215"/>
    </location>
</feature>
<dbReference type="PANTHER" id="PTHR11793">
    <property type="entry name" value="BASIC HELIX-LOOP-HELIX TRANSCRIPTION FACTOR"/>
    <property type="match status" value="1"/>
</dbReference>
<evidence type="ECO:0000256" key="5">
    <source>
        <dbReference type="ARBA" id="ARBA00023163"/>
    </source>
</evidence>
<keyword evidence="8" id="KW-0812">Transmembrane</keyword>
<protein>
    <submittedName>
        <fullName evidence="9">Uncharacterized protein</fullName>
    </submittedName>
</protein>
<keyword evidence="8" id="KW-0472">Membrane</keyword>
<evidence type="ECO:0000313" key="10">
    <source>
        <dbReference type="Proteomes" id="UP000007754"/>
    </source>
</evidence>
<dbReference type="GO" id="GO:0005634">
    <property type="term" value="C:nucleus"/>
    <property type="evidence" value="ECO:0007669"/>
    <property type="project" value="UniProtKB-SubCell"/>
</dbReference>
<reference evidence="9 10" key="1">
    <citation type="journal article" date="2010" name="Nature">
        <title>The genome of a songbird.</title>
        <authorList>
            <person name="Warren W.C."/>
            <person name="Clayton D.F."/>
            <person name="Ellegren H."/>
            <person name="Arnold A.P."/>
            <person name="Hillier L.W."/>
            <person name="Kunstner A."/>
            <person name="Searle S."/>
            <person name="White S."/>
            <person name="Vilella A.J."/>
            <person name="Fairley S."/>
            <person name="Heger A."/>
            <person name="Kong L."/>
            <person name="Ponting C.P."/>
            <person name="Jarvis E.D."/>
            <person name="Mello C.V."/>
            <person name="Minx P."/>
            <person name="Lovell P."/>
            <person name="Velho T.A."/>
            <person name="Ferris M."/>
            <person name="Balakrishnan C.N."/>
            <person name="Sinha S."/>
            <person name="Blatti C."/>
            <person name="London S.E."/>
            <person name="Li Y."/>
            <person name="Lin Y.C."/>
            <person name="George J."/>
            <person name="Sweedler J."/>
            <person name="Southey B."/>
            <person name="Gunaratne P."/>
            <person name="Watson M."/>
            <person name="Nam K."/>
            <person name="Backstrom N."/>
            <person name="Smeds L."/>
            <person name="Nabholz B."/>
            <person name="Itoh Y."/>
            <person name="Whitney O."/>
            <person name="Pfenning A.R."/>
            <person name="Howard J."/>
            <person name="Volker M."/>
            <person name="Skinner B.M."/>
            <person name="Griffin D.K."/>
            <person name="Ye L."/>
            <person name="McLaren W.M."/>
            <person name="Flicek P."/>
            <person name="Quesada V."/>
            <person name="Velasco G."/>
            <person name="Lopez-Otin C."/>
            <person name="Puente X.S."/>
            <person name="Olender T."/>
            <person name="Lancet D."/>
            <person name="Smit A.F."/>
            <person name="Hubley R."/>
            <person name="Konkel M.K."/>
            <person name="Walker J.A."/>
            <person name="Batzer M.A."/>
            <person name="Gu W."/>
            <person name="Pollock D.D."/>
            <person name="Chen L."/>
            <person name="Cheng Z."/>
            <person name="Eichler E.E."/>
            <person name="Stapley J."/>
            <person name="Slate J."/>
            <person name="Ekblom R."/>
            <person name="Birkhead T."/>
            <person name="Burke T."/>
            <person name="Burt D."/>
            <person name="Scharff C."/>
            <person name="Adam I."/>
            <person name="Richard H."/>
            <person name="Sultan M."/>
            <person name="Soldatov A."/>
            <person name="Lehrach H."/>
            <person name="Edwards S.V."/>
            <person name="Yang S.P."/>
            <person name="Li X."/>
            <person name="Graves T."/>
            <person name="Fulton L."/>
            <person name="Nelson J."/>
            <person name="Chinwalla A."/>
            <person name="Hou S."/>
            <person name="Mardis E.R."/>
            <person name="Wilson R.K."/>
        </authorList>
    </citation>
    <scope>NUCLEOTIDE SEQUENCE [LARGE SCALE GENOMIC DNA]</scope>
</reference>
<evidence type="ECO:0000256" key="1">
    <source>
        <dbReference type="ARBA" id="ARBA00004123"/>
    </source>
</evidence>
<dbReference type="Ensembl" id="ENSTGUT00000028403.1">
    <property type="protein sequence ID" value="ENSTGUP00000026807.1"/>
    <property type="gene ID" value="ENSTGUG00000027865.1"/>
</dbReference>
<keyword evidence="3" id="KW-0238">DNA-binding</keyword>
<dbReference type="InterPro" id="IPR051098">
    <property type="entry name" value="NeuroDiff_E-box_TFs"/>
</dbReference>
<dbReference type="GO" id="GO:0000981">
    <property type="term" value="F:DNA-binding transcription factor activity, RNA polymerase II-specific"/>
    <property type="evidence" value="ECO:0007669"/>
    <property type="project" value="TreeGrafter"/>
</dbReference>
<evidence type="ECO:0000256" key="8">
    <source>
        <dbReference type="SAM" id="Phobius"/>
    </source>
</evidence>
<feature type="compositionally biased region" description="Basic and acidic residues" evidence="7">
    <location>
        <begin position="55"/>
        <end position="67"/>
    </location>
</feature>
<evidence type="ECO:0000256" key="7">
    <source>
        <dbReference type="SAM" id="MobiDB-lite"/>
    </source>
</evidence>
<keyword evidence="2" id="KW-0805">Transcription regulation</keyword>
<keyword evidence="4" id="KW-0010">Activator</keyword>
<dbReference type="GO" id="GO:0005667">
    <property type="term" value="C:transcription regulator complex"/>
    <property type="evidence" value="ECO:0007669"/>
    <property type="project" value="TreeGrafter"/>
</dbReference>
<keyword evidence="6" id="KW-0539">Nucleus</keyword>
<dbReference type="PANTHER" id="PTHR11793:SF10">
    <property type="entry name" value="TRANSCRIPTION FACTOR 4"/>
    <property type="match status" value="1"/>
</dbReference>
<proteinExistence type="predicted"/>
<dbReference type="OMA" id="WDFWDLW"/>
<evidence type="ECO:0000256" key="6">
    <source>
        <dbReference type="ARBA" id="ARBA00023242"/>
    </source>
</evidence>
<keyword evidence="10" id="KW-1185">Reference proteome</keyword>